<organism evidence="2 3">
    <name type="scientific">Clitoria ternatea</name>
    <name type="common">Butterfly pea</name>
    <dbReference type="NCBI Taxonomy" id="43366"/>
    <lineage>
        <taxon>Eukaryota</taxon>
        <taxon>Viridiplantae</taxon>
        <taxon>Streptophyta</taxon>
        <taxon>Embryophyta</taxon>
        <taxon>Tracheophyta</taxon>
        <taxon>Spermatophyta</taxon>
        <taxon>Magnoliopsida</taxon>
        <taxon>eudicotyledons</taxon>
        <taxon>Gunneridae</taxon>
        <taxon>Pentapetalae</taxon>
        <taxon>rosids</taxon>
        <taxon>fabids</taxon>
        <taxon>Fabales</taxon>
        <taxon>Fabaceae</taxon>
        <taxon>Papilionoideae</taxon>
        <taxon>50 kb inversion clade</taxon>
        <taxon>NPAAA clade</taxon>
        <taxon>indigoferoid/millettioid clade</taxon>
        <taxon>Phaseoleae</taxon>
        <taxon>Clitoria</taxon>
    </lineage>
</organism>
<reference evidence="2 3" key="1">
    <citation type="submission" date="2024-01" db="EMBL/GenBank/DDBJ databases">
        <title>The genomes of 5 underutilized Papilionoideae crops provide insights into root nodulation and disease resistance.</title>
        <authorList>
            <person name="Yuan L."/>
        </authorList>
    </citation>
    <scope>NUCLEOTIDE SEQUENCE [LARGE SCALE GENOMIC DNA]</scope>
    <source>
        <strain evidence="2">LY-2023</strain>
        <tissue evidence="2">Leaf</tissue>
    </source>
</reference>
<dbReference type="Proteomes" id="UP001359559">
    <property type="component" value="Unassembled WGS sequence"/>
</dbReference>
<dbReference type="PANTHER" id="PTHR17630">
    <property type="entry name" value="DIENELACTONE HYDROLASE"/>
    <property type="match status" value="1"/>
</dbReference>
<dbReference type="AlphaFoldDB" id="A0AAN9EVV5"/>
<dbReference type="SUPFAM" id="SSF53474">
    <property type="entry name" value="alpha/beta-Hydrolases"/>
    <property type="match status" value="1"/>
</dbReference>
<dbReference type="EMBL" id="JAYKXN010000008">
    <property type="protein sequence ID" value="KAK7264537.1"/>
    <property type="molecule type" value="Genomic_DNA"/>
</dbReference>
<evidence type="ECO:0000259" key="1">
    <source>
        <dbReference type="Pfam" id="PF01738"/>
    </source>
</evidence>
<sequence>MLGANCTSNPPILNGSSGGGYVTNLGGVNCYVTGSPLLIFVILLASDFYGYQAPLLRKLADKVGTKGYHVVVPDFFNGDPFDPNNASRPQDIWLKDHPPEKGIETAKVVVEALKHKGAYAIGAAGFCWGGKPAVDLGNSGHTKVTVLLHPAFVTNNDIERTNISIAILGGQNDTITPPSQIKQYEEILNAKKPEVESLVKIFPGVSHGWTLRYDPNDPEAVKDAEKAHEIMLDWFDKHLKKH</sequence>
<dbReference type="Gene3D" id="3.40.50.1820">
    <property type="entry name" value="alpha/beta hydrolase"/>
    <property type="match status" value="1"/>
</dbReference>
<feature type="domain" description="Dienelactone hydrolase" evidence="1">
    <location>
        <begin position="41"/>
        <end position="238"/>
    </location>
</feature>
<evidence type="ECO:0000313" key="3">
    <source>
        <dbReference type="Proteomes" id="UP001359559"/>
    </source>
</evidence>
<keyword evidence="3" id="KW-1185">Reference proteome</keyword>
<comment type="caution">
    <text evidence="2">The sequence shown here is derived from an EMBL/GenBank/DDBJ whole genome shotgun (WGS) entry which is preliminary data.</text>
</comment>
<dbReference type="GO" id="GO:0016787">
    <property type="term" value="F:hydrolase activity"/>
    <property type="evidence" value="ECO:0007669"/>
    <property type="project" value="InterPro"/>
</dbReference>
<dbReference type="InterPro" id="IPR029058">
    <property type="entry name" value="AB_hydrolase_fold"/>
</dbReference>
<accession>A0AAN9EVV5</accession>
<protein>
    <recommendedName>
        <fullName evidence="1">Dienelactone hydrolase domain-containing protein</fullName>
    </recommendedName>
</protein>
<dbReference type="Pfam" id="PF01738">
    <property type="entry name" value="DLH"/>
    <property type="match status" value="1"/>
</dbReference>
<dbReference type="PANTHER" id="PTHR17630:SF82">
    <property type="entry name" value="ENDO-1,3-1,4-BETA-D-GLUCANASE-LIKE PROTEIN"/>
    <property type="match status" value="1"/>
</dbReference>
<name>A0AAN9EVV5_CLITE</name>
<proteinExistence type="predicted"/>
<dbReference type="InterPro" id="IPR002925">
    <property type="entry name" value="Dienelactn_hydro"/>
</dbReference>
<evidence type="ECO:0000313" key="2">
    <source>
        <dbReference type="EMBL" id="KAK7264537.1"/>
    </source>
</evidence>
<gene>
    <name evidence="2" type="ORF">RJT34_32146</name>
</gene>